<dbReference type="EMBL" id="MCGO01000004">
    <property type="protein sequence ID" value="ORY52024.1"/>
    <property type="molecule type" value="Genomic_DNA"/>
</dbReference>
<evidence type="ECO:0000313" key="2">
    <source>
        <dbReference type="EMBL" id="ORY52024.1"/>
    </source>
</evidence>
<evidence type="ECO:0000256" key="1">
    <source>
        <dbReference type="SAM" id="MobiDB-lite"/>
    </source>
</evidence>
<dbReference type="AlphaFoldDB" id="A0A1Y2CYV2"/>
<keyword evidence="3" id="KW-1185">Reference proteome</keyword>
<gene>
    <name evidence="2" type="ORF">BCR33DRAFT_406178</name>
</gene>
<comment type="caution">
    <text evidence="2">The sequence shown here is derived from an EMBL/GenBank/DDBJ whole genome shotgun (WGS) entry which is preliminary data.</text>
</comment>
<evidence type="ECO:0000313" key="3">
    <source>
        <dbReference type="Proteomes" id="UP000193642"/>
    </source>
</evidence>
<name>A0A1Y2CYV2_9FUNG</name>
<feature type="region of interest" description="Disordered" evidence="1">
    <location>
        <begin position="1"/>
        <end position="22"/>
    </location>
</feature>
<accession>A0A1Y2CYV2</accession>
<proteinExistence type="predicted"/>
<dbReference type="Proteomes" id="UP000193642">
    <property type="component" value="Unassembled WGS sequence"/>
</dbReference>
<sequence>MSYITEEGSPRTNVADKDKKTAKHDLCHSMAGGKRSLTHFPIINLTEGEEYSPKQLLTHNSLLNDALIIEKTRRRSNPPPIPSLHTSACPDTSRIPISYVYPSSHVKEIEINHNSPVTSKSPIPYNVPYVPKIRLQEQHASAIVEQAFHPKRQ</sequence>
<organism evidence="2 3">
    <name type="scientific">Rhizoclosmatium globosum</name>
    <dbReference type="NCBI Taxonomy" id="329046"/>
    <lineage>
        <taxon>Eukaryota</taxon>
        <taxon>Fungi</taxon>
        <taxon>Fungi incertae sedis</taxon>
        <taxon>Chytridiomycota</taxon>
        <taxon>Chytridiomycota incertae sedis</taxon>
        <taxon>Chytridiomycetes</taxon>
        <taxon>Chytridiales</taxon>
        <taxon>Chytriomycetaceae</taxon>
        <taxon>Rhizoclosmatium</taxon>
    </lineage>
</organism>
<reference evidence="2 3" key="1">
    <citation type="submission" date="2016-07" db="EMBL/GenBank/DDBJ databases">
        <title>Pervasive Adenine N6-methylation of Active Genes in Fungi.</title>
        <authorList>
            <consortium name="DOE Joint Genome Institute"/>
            <person name="Mondo S.J."/>
            <person name="Dannebaum R.O."/>
            <person name="Kuo R.C."/>
            <person name="Labutti K."/>
            <person name="Haridas S."/>
            <person name="Kuo A."/>
            <person name="Salamov A."/>
            <person name="Ahrendt S.R."/>
            <person name="Lipzen A."/>
            <person name="Sullivan W."/>
            <person name="Andreopoulos W.B."/>
            <person name="Clum A."/>
            <person name="Lindquist E."/>
            <person name="Daum C."/>
            <person name="Ramamoorthy G.K."/>
            <person name="Gryganskyi A."/>
            <person name="Culley D."/>
            <person name="Magnuson J.K."/>
            <person name="James T.Y."/>
            <person name="O'Malley M.A."/>
            <person name="Stajich J.E."/>
            <person name="Spatafora J.W."/>
            <person name="Visel A."/>
            <person name="Grigoriev I.V."/>
        </authorList>
    </citation>
    <scope>NUCLEOTIDE SEQUENCE [LARGE SCALE GENOMIC DNA]</scope>
    <source>
        <strain evidence="2 3">JEL800</strain>
    </source>
</reference>
<protein>
    <submittedName>
        <fullName evidence="2">Uncharacterized protein</fullName>
    </submittedName>
</protein>